<accession>M1K725</accession>
<evidence type="ECO:0000313" key="1">
    <source>
        <dbReference type="EMBL" id="AGE94992.1"/>
    </source>
</evidence>
<organism evidence="1">
    <name type="scientific">Encephalitozoon cuniculi</name>
    <name type="common">Microsporidian parasite</name>
    <dbReference type="NCBI Taxonomy" id="6035"/>
    <lineage>
        <taxon>Eukaryota</taxon>
        <taxon>Fungi</taxon>
        <taxon>Fungi incertae sedis</taxon>
        <taxon>Microsporidia</taxon>
        <taxon>Unikaryonidae</taxon>
        <taxon>Encephalitozoon</taxon>
    </lineage>
</organism>
<dbReference type="VEuPathDB" id="MicrosporidiaDB:M970_112010"/>
<dbReference type="VEuPathDB" id="MicrosporidiaDB:AEWD_112010"/>
<proteinExistence type="predicted"/>
<dbReference type="AlphaFoldDB" id="M1K725"/>
<dbReference type="VEuPathDB" id="MicrosporidiaDB:AEWQ_112010"/>
<dbReference type="VEuPathDB" id="MicrosporidiaDB:AEWR_112010"/>
<sequence>MYSPRSPMREGYLQNLKGSVTAELIGIKKSILEKMRHKLMEAFSSISMEAKKLPLLSLTEGLKRNYTGKTIIIRKNKATSSKGTGKDTRKRPSVVLQVEDQSFVFDGDGLKVVGPWDGRQYKGMVDEINNILKKHINK</sequence>
<protein>
    <submittedName>
        <fullName evidence="1">Uncharacterized protein</fullName>
    </submittedName>
</protein>
<name>M1K725_ENCCN</name>
<dbReference type="EMBL" id="KC513604">
    <property type="protein sequence ID" value="AGE94992.1"/>
    <property type="molecule type" value="Genomic_DNA"/>
</dbReference>
<gene>
    <name evidence="1" type="ORF">ECU11_2010</name>
</gene>
<dbReference type="VEuPathDB" id="MicrosporidiaDB:ECU11_2010"/>
<reference evidence="1" key="1">
    <citation type="journal article" date="2013" name="Eukaryot. Cell">
        <title>Extremely Reduced Levels of Heterozygosity in the Vertebrate Pathogen Encephalitozoon cuniculi.</title>
        <authorList>
            <person name="Selman M."/>
            <person name="Sak B."/>
            <person name="Kvac M."/>
            <person name="Farinelli L."/>
            <person name="Weiss L.M."/>
            <person name="Corradi N."/>
        </authorList>
    </citation>
    <scope>NUCLEOTIDE SEQUENCE</scope>
</reference>